<name>A0A7S9HEB8_9ALTE</name>
<dbReference type="GO" id="GO:0005975">
    <property type="term" value="P:carbohydrate metabolic process"/>
    <property type="evidence" value="ECO:0007669"/>
    <property type="project" value="InterPro"/>
</dbReference>
<dbReference type="Gene3D" id="2.60.120.200">
    <property type="match status" value="1"/>
</dbReference>
<dbReference type="KEGG" id="smaa:IT774_08610"/>
<proteinExistence type="inferred from homology"/>
<dbReference type="CDD" id="cd08023">
    <property type="entry name" value="GH16_laminarinase_like"/>
    <property type="match status" value="1"/>
</dbReference>
<dbReference type="InterPro" id="IPR050546">
    <property type="entry name" value="Glycosyl_Hydrlase_16"/>
</dbReference>
<dbReference type="PROSITE" id="PS51762">
    <property type="entry name" value="GH16_2"/>
    <property type="match status" value="1"/>
</dbReference>
<comment type="similarity">
    <text evidence="1">Belongs to the glycosyl hydrolase 16 family.</text>
</comment>
<dbReference type="AlphaFoldDB" id="A0A7S9HEB8"/>
<keyword evidence="3" id="KW-0378">Hydrolase</keyword>
<dbReference type="SUPFAM" id="SSF49785">
    <property type="entry name" value="Galactose-binding domain-like"/>
    <property type="match status" value="2"/>
</dbReference>
<evidence type="ECO:0000259" key="2">
    <source>
        <dbReference type="PROSITE" id="PS51762"/>
    </source>
</evidence>
<dbReference type="InterPro" id="IPR013320">
    <property type="entry name" value="ConA-like_dom_sf"/>
</dbReference>
<sequence>MTYIDINHRQIAPQQSIAVPVRFALKRQRLQFDATLLQDTGSNWQLVWQDEFDQDNIDGSKWSFEQNCWGGGNNEQQCYTDRSQNAHINDGILVITAQREDFTGADNPNSDPSSTTTLPYTSARLRTLNKGDWTYGRFEIRAKMPEGQGTWPAIWMLPSDNKYGTWAASGEIDIMEAVNLKAPSDDPQAQGTPENRVYGTLHYGRQWPGNVHSGADYRLPEGLNPADGFHEYAIEWEEGEIRWYVDDVHFATQTSDGWYSQYQDQSGQWQNAPEAAPFDERFHMILNLAVGGSWAANTNAKGIDEQAFPQTMEVDYVRVYECSINPATGQGCATIDANAEQVPGHSAPDITPQTQIPGPAFSLYSDQPDNALAIESYNPEGSMTISQPVAATNTRLRLWQSGSVGNLFLAAPQPLDFSTYGGLGSLVFDIRVIENPADHALLVKLDSGWPAVSDTEINLPAPGEWHTMQLDINTLLASGNRFAPGNFASIEAINNPAVFEPTGPMLIELDNIRYEFTTSDRDTIHVFENADAAPFLTGKYTASGDVVIEDVLSVDSAHDVVKQFTFNTNEAVAYFQTLPDTTQSPVKLDLSTFDLLKFDLHMVADPRPSGNMVIKMDCGHPCGSGDYPIEAPATGEWQTYKIALNELISHPGSSLDLTRVDTPLVIFPDWGNQQDVVFQVDNVRLTSDGNSANDPVADIAVEGALTVFEDTLAEHWSLYDCCGNARAERLTQDQNQLIQLDYFGPAPTVAGLSASSPHDVSNLYQGILQFEMKLAQLPDDPAAPVFIKVEAADGSFAQLRADATAEQHADVAGQWRTYSLTTSQLQAAGLNLRKVNKILVFPAWGQATGAVIQLDNIRLY</sequence>
<dbReference type="Proteomes" id="UP000595095">
    <property type="component" value="Chromosome"/>
</dbReference>
<evidence type="ECO:0000313" key="4">
    <source>
        <dbReference type="Proteomes" id="UP000595095"/>
    </source>
</evidence>
<dbReference type="InterPro" id="IPR008979">
    <property type="entry name" value="Galactose-bd-like_sf"/>
</dbReference>
<dbReference type="PANTHER" id="PTHR10963">
    <property type="entry name" value="GLYCOSYL HYDROLASE-RELATED"/>
    <property type="match status" value="1"/>
</dbReference>
<dbReference type="InterPro" id="IPR000757">
    <property type="entry name" value="Beta-glucanase-like"/>
</dbReference>
<dbReference type="Gene3D" id="2.60.120.430">
    <property type="entry name" value="Galactose-binding lectin"/>
    <property type="match status" value="2"/>
</dbReference>
<accession>A0A7S9HEB8</accession>
<organism evidence="3 4">
    <name type="scientific">Salinimonas marina</name>
    <dbReference type="NCBI Taxonomy" id="2785918"/>
    <lineage>
        <taxon>Bacteria</taxon>
        <taxon>Pseudomonadati</taxon>
        <taxon>Pseudomonadota</taxon>
        <taxon>Gammaproteobacteria</taxon>
        <taxon>Alteromonadales</taxon>
        <taxon>Alteromonadaceae</taxon>
        <taxon>Alteromonas/Salinimonas group</taxon>
        <taxon>Salinimonas</taxon>
    </lineage>
</organism>
<dbReference type="Pfam" id="PF00722">
    <property type="entry name" value="Glyco_hydro_16"/>
    <property type="match status" value="1"/>
</dbReference>
<evidence type="ECO:0000256" key="1">
    <source>
        <dbReference type="ARBA" id="ARBA00006865"/>
    </source>
</evidence>
<evidence type="ECO:0000313" key="3">
    <source>
        <dbReference type="EMBL" id="QPG07176.1"/>
    </source>
</evidence>
<reference evidence="3 4" key="1">
    <citation type="submission" date="2020-11" db="EMBL/GenBank/DDBJ databases">
        <title>Complete genome sequence for Salinimonas sp. strain G2-b.</title>
        <authorList>
            <person name="Park S.-J."/>
        </authorList>
    </citation>
    <scope>NUCLEOTIDE SEQUENCE [LARGE SCALE GENOMIC DNA]</scope>
    <source>
        <strain evidence="3 4">G2-b</strain>
    </source>
</reference>
<feature type="domain" description="GH16" evidence="2">
    <location>
        <begin position="46"/>
        <end position="325"/>
    </location>
</feature>
<gene>
    <name evidence="3" type="ORF">IT774_08610</name>
</gene>
<dbReference type="GO" id="GO:0004553">
    <property type="term" value="F:hydrolase activity, hydrolyzing O-glycosyl compounds"/>
    <property type="evidence" value="ECO:0007669"/>
    <property type="project" value="InterPro"/>
</dbReference>
<dbReference type="EMBL" id="CP064795">
    <property type="protein sequence ID" value="QPG07176.1"/>
    <property type="molecule type" value="Genomic_DNA"/>
</dbReference>
<keyword evidence="4" id="KW-1185">Reference proteome</keyword>
<dbReference type="SUPFAM" id="SSF49899">
    <property type="entry name" value="Concanavalin A-like lectins/glucanases"/>
    <property type="match status" value="1"/>
</dbReference>
<protein>
    <submittedName>
        <fullName evidence="3">Family 16 glycosylhydrolase</fullName>
    </submittedName>
</protein>
<dbReference type="PANTHER" id="PTHR10963:SF55">
    <property type="entry name" value="GLYCOSIDE HYDROLASE FAMILY 16 PROTEIN"/>
    <property type="match status" value="1"/>
</dbReference>